<protein>
    <submittedName>
        <fullName evidence="2">Uncharacterized protein</fullName>
    </submittedName>
</protein>
<keyword evidence="3" id="KW-1185">Reference proteome</keyword>
<dbReference type="PATRIC" id="fig|452652.3.peg.649"/>
<dbReference type="Proteomes" id="UP000007076">
    <property type="component" value="Chromosome"/>
</dbReference>
<evidence type="ECO:0000313" key="2">
    <source>
        <dbReference type="EMBL" id="BAJ26499.1"/>
    </source>
</evidence>
<evidence type="ECO:0000313" key="3">
    <source>
        <dbReference type="Proteomes" id="UP000007076"/>
    </source>
</evidence>
<dbReference type="STRING" id="452652.KSE_06590"/>
<dbReference type="EMBL" id="AP010968">
    <property type="protein sequence ID" value="BAJ26499.1"/>
    <property type="molecule type" value="Genomic_DNA"/>
</dbReference>
<dbReference type="HOGENOM" id="CLU_070587_1_0_11"/>
<dbReference type="eggNOG" id="ENOG5032TUY">
    <property type="taxonomic scope" value="Bacteria"/>
</dbReference>
<name>E4N5L8_KITSK</name>
<feature type="region of interest" description="Disordered" evidence="1">
    <location>
        <begin position="1"/>
        <end position="40"/>
    </location>
</feature>
<gene>
    <name evidence="2" type="ordered locus">KSE_06590</name>
</gene>
<organism evidence="2 3">
    <name type="scientific">Kitasatospora setae (strain ATCC 33774 / DSM 43861 / JCM 3304 / KCC A-0304 / NBRC 14216 / KM-6054)</name>
    <name type="common">Streptomyces setae</name>
    <dbReference type="NCBI Taxonomy" id="452652"/>
    <lineage>
        <taxon>Bacteria</taxon>
        <taxon>Bacillati</taxon>
        <taxon>Actinomycetota</taxon>
        <taxon>Actinomycetes</taxon>
        <taxon>Kitasatosporales</taxon>
        <taxon>Streptomycetaceae</taxon>
        <taxon>Kitasatospora</taxon>
    </lineage>
</organism>
<accession>E4N5L8</accession>
<sequence>MMEEPCWSPARRTVGRAGGAEVEGTPMVSKGEPDPRDEVTADEVAAELARIAGEVEDRDEDPRGPLARRMGTLVVKLGGPLGRGGRRLGAGSRTGLRVLTDRLLDAAPRIPVRDLATLRAQHPGAATPEELADLLTTGSVRASTAVGASAGAVAMMPVPLAMPVELASELLASAAIELKLIAELYAVYGQVPPGTARQRSYAYLAVWSQGRALDLTRPGALLALNRGAALRRQVSKRLTRAGLRKLPTLAPLMAGALLGARINRTDTLRLAVTVRMELRERRPADLGYWDAAEARPER</sequence>
<proteinExistence type="predicted"/>
<reference evidence="2 3" key="1">
    <citation type="journal article" date="2010" name="DNA Res.">
        <title>Genome sequence of Kitasatospora setae NBRC 14216T: an evolutionary snapshot of the family Streptomycetaceae.</title>
        <authorList>
            <person name="Ichikawa N."/>
            <person name="Oguchi A."/>
            <person name="Ikeda H."/>
            <person name="Ishikawa J."/>
            <person name="Kitani S."/>
            <person name="Watanabe Y."/>
            <person name="Nakamura S."/>
            <person name="Katano Y."/>
            <person name="Kishi E."/>
            <person name="Sasagawa M."/>
            <person name="Ankai A."/>
            <person name="Fukui S."/>
            <person name="Hashimoto Y."/>
            <person name="Kamata S."/>
            <person name="Otoguro M."/>
            <person name="Tanikawa S."/>
            <person name="Nihira T."/>
            <person name="Horinouchi S."/>
            <person name="Ohnishi Y."/>
            <person name="Hayakawa M."/>
            <person name="Kuzuyama T."/>
            <person name="Arisawa A."/>
            <person name="Nomoto F."/>
            <person name="Miura H."/>
            <person name="Takahashi Y."/>
            <person name="Fujita N."/>
        </authorList>
    </citation>
    <scope>NUCLEOTIDE SEQUENCE [LARGE SCALE GENOMIC DNA]</scope>
    <source>
        <strain evidence="3">ATCC 33774 / DSM 43861 / JCM 3304 / KCC A-0304 / NBRC 14216 / KM-6054</strain>
    </source>
</reference>
<dbReference type="AlphaFoldDB" id="E4N5L8"/>
<dbReference type="KEGG" id="ksk:KSE_06590"/>
<evidence type="ECO:0000256" key="1">
    <source>
        <dbReference type="SAM" id="MobiDB-lite"/>
    </source>
</evidence>